<name>A0A1I7WGZ0_HETBA</name>
<accession>A0A1I7WGZ0</accession>
<reference evidence="2" key="1">
    <citation type="submission" date="2016-11" db="UniProtKB">
        <authorList>
            <consortium name="WormBaseParasite"/>
        </authorList>
    </citation>
    <scope>IDENTIFICATION</scope>
</reference>
<dbReference type="Proteomes" id="UP000095283">
    <property type="component" value="Unplaced"/>
</dbReference>
<dbReference type="AlphaFoldDB" id="A0A1I7WGZ0"/>
<proteinExistence type="predicted"/>
<sequence length="46" mass="5098">MEQLLSTTTGALAPLIITFRLATNYNHSSDNLRTKKSSVKTFLLSN</sequence>
<evidence type="ECO:0000313" key="2">
    <source>
        <dbReference type="WBParaSite" id="Hba_04261"/>
    </source>
</evidence>
<evidence type="ECO:0000313" key="1">
    <source>
        <dbReference type="Proteomes" id="UP000095283"/>
    </source>
</evidence>
<keyword evidence="1" id="KW-1185">Reference proteome</keyword>
<protein>
    <submittedName>
        <fullName evidence="2">Uncharacterized protein</fullName>
    </submittedName>
</protein>
<organism evidence="1 2">
    <name type="scientific">Heterorhabditis bacteriophora</name>
    <name type="common">Entomopathogenic nematode worm</name>
    <dbReference type="NCBI Taxonomy" id="37862"/>
    <lineage>
        <taxon>Eukaryota</taxon>
        <taxon>Metazoa</taxon>
        <taxon>Ecdysozoa</taxon>
        <taxon>Nematoda</taxon>
        <taxon>Chromadorea</taxon>
        <taxon>Rhabditida</taxon>
        <taxon>Rhabditina</taxon>
        <taxon>Rhabditomorpha</taxon>
        <taxon>Strongyloidea</taxon>
        <taxon>Heterorhabditidae</taxon>
        <taxon>Heterorhabditis</taxon>
    </lineage>
</organism>
<dbReference type="WBParaSite" id="Hba_04261">
    <property type="protein sequence ID" value="Hba_04261"/>
    <property type="gene ID" value="Hba_04261"/>
</dbReference>